<dbReference type="Proteomes" id="UP000265566">
    <property type="component" value="Chromosome 2"/>
</dbReference>
<feature type="transmembrane region" description="Helical" evidence="1">
    <location>
        <begin position="12"/>
        <end position="30"/>
    </location>
</feature>
<dbReference type="Pfam" id="PF07127">
    <property type="entry name" value="Nodulin_late"/>
    <property type="match status" value="1"/>
</dbReference>
<comment type="caution">
    <text evidence="3">The sequence shown here is derived from an EMBL/GenBank/DDBJ whole genome shotgun (WGS) entry which is preliminary data.</text>
</comment>
<keyword evidence="1" id="KW-1133">Transmembrane helix</keyword>
<dbReference type="GO" id="GO:0046872">
    <property type="term" value="F:metal ion binding"/>
    <property type="evidence" value="ECO:0007669"/>
    <property type="project" value="InterPro"/>
</dbReference>
<feature type="domain" description="Late nodulin" evidence="2">
    <location>
        <begin position="4"/>
        <end position="56"/>
    </location>
</feature>
<organism evidence="3">
    <name type="scientific">Medicago truncatula</name>
    <name type="common">Barrel medic</name>
    <name type="synonym">Medicago tribuloides</name>
    <dbReference type="NCBI Taxonomy" id="3880"/>
    <lineage>
        <taxon>Eukaryota</taxon>
        <taxon>Viridiplantae</taxon>
        <taxon>Streptophyta</taxon>
        <taxon>Embryophyta</taxon>
        <taxon>Tracheophyta</taxon>
        <taxon>Spermatophyta</taxon>
        <taxon>Magnoliopsida</taxon>
        <taxon>eudicotyledons</taxon>
        <taxon>Gunneridae</taxon>
        <taxon>Pentapetalae</taxon>
        <taxon>rosids</taxon>
        <taxon>fabids</taxon>
        <taxon>Fabales</taxon>
        <taxon>Fabaceae</taxon>
        <taxon>Papilionoideae</taxon>
        <taxon>50 kb inversion clade</taxon>
        <taxon>NPAAA clade</taxon>
        <taxon>Hologalegina</taxon>
        <taxon>IRL clade</taxon>
        <taxon>Trifolieae</taxon>
        <taxon>Medicago</taxon>
    </lineage>
</organism>
<dbReference type="Gramene" id="rna10321">
    <property type="protein sequence ID" value="RHN74284.1"/>
    <property type="gene ID" value="gene10321"/>
</dbReference>
<dbReference type="AlphaFoldDB" id="A0A396JB63"/>
<keyword evidence="1" id="KW-0812">Transmembrane</keyword>
<name>A0A396JB63_MEDTR</name>
<accession>A0A396JB63</accession>
<evidence type="ECO:0000256" key="1">
    <source>
        <dbReference type="SAM" id="Phobius"/>
    </source>
</evidence>
<keyword evidence="1" id="KW-0472">Membrane</keyword>
<dbReference type="EMBL" id="PSQE01000002">
    <property type="protein sequence ID" value="RHN74284.1"/>
    <property type="molecule type" value="Genomic_DNA"/>
</dbReference>
<evidence type="ECO:0000313" key="3">
    <source>
        <dbReference type="EMBL" id="RHN74284.1"/>
    </source>
</evidence>
<gene>
    <name evidence="3" type="ORF">MtrunA17_Chr2g0308621</name>
</gene>
<evidence type="ECO:0000259" key="2">
    <source>
        <dbReference type="Pfam" id="PF07127"/>
    </source>
</evidence>
<sequence>MNNMVETCKYFYVVILFLFIFIMATDGVYLCEDDEDCHIMPCMVPEYAKCIRMICQCC</sequence>
<reference evidence="3" key="1">
    <citation type="journal article" date="2018" name="Nat. Plants">
        <title>Whole-genome landscape of Medicago truncatula symbiotic genes.</title>
        <authorList>
            <person name="Pecrix Y."/>
            <person name="Gamas P."/>
            <person name="Carrere S."/>
        </authorList>
    </citation>
    <scope>NUCLEOTIDE SEQUENCE</scope>
    <source>
        <tissue evidence="3">Leaves</tissue>
    </source>
</reference>
<proteinExistence type="predicted"/>
<dbReference type="InterPro" id="IPR009810">
    <property type="entry name" value="Nodulin_late_dom"/>
</dbReference>
<protein>
    <submittedName>
        <fullName evidence="3">Putative Late nodulin</fullName>
    </submittedName>
</protein>